<dbReference type="PANTHER" id="PTHR39639:SF1">
    <property type="entry name" value="DUF262 DOMAIN-CONTAINING PROTEIN"/>
    <property type="match status" value="1"/>
</dbReference>
<accession>A0A3A9AJS0</accession>
<dbReference type="RefSeq" id="WP_120472501.1">
    <property type="nucleotide sequence ID" value="NZ_RAYQ01000064.1"/>
</dbReference>
<evidence type="ECO:0000313" key="3">
    <source>
        <dbReference type="Proteomes" id="UP000280696"/>
    </source>
</evidence>
<feature type="non-terminal residue" evidence="2">
    <location>
        <position position="370"/>
    </location>
</feature>
<sequence length="370" mass="43096">MKIRKQTYSLCQYLKQLKNETIRTDQDCQRLSGQWNANMVGELIATVLTGNYIPPIILGEETMNGITKSWIIDGLQRSSSLSLFRYGNTRITKTVEENLITYQRKSLDGNGNPKRDAKGEIIWETATFDIRNKTYNQLPEELKDRFDEYQIEVVIHQDCDMSEISKLVRKFNNHTAMNTNQKAFTYIDNFAADIRRVTENKFFLDTYSGNARAKINGTYERIIADMVLLCNYPDEYRKESKKNFEWLNENSNIYDFESLDKLLTKLTDSLETTKEVKALFDVKHTHILIAAFKTFVESGHEGKEFGNFLNWFVNDGSKMSVGGKTWDDLNNTGRSTRDVYIVHGKLTRPRQNRHLKRKDSIRFLVFLTFS</sequence>
<dbReference type="InterPro" id="IPR004919">
    <property type="entry name" value="GmrSD_N"/>
</dbReference>
<dbReference type="EMBL" id="RAYQ01000064">
    <property type="protein sequence ID" value="RKI86515.1"/>
    <property type="molecule type" value="Genomic_DNA"/>
</dbReference>
<evidence type="ECO:0000259" key="1">
    <source>
        <dbReference type="Pfam" id="PF03235"/>
    </source>
</evidence>
<keyword evidence="3" id="KW-1185">Reference proteome</keyword>
<gene>
    <name evidence="2" type="ORF">D7V94_22640</name>
</gene>
<dbReference type="AlphaFoldDB" id="A0A3A9AJS0"/>
<name>A0A3A9AJS0_9FIRM</name>
<comment type="caution">
    <text evidence="2">The sequence shown here is derived from an EMBL/GenBank/DDBJ whole genome shotgun (WGS) entry which is preliminary data.</text>
</comment>
<dbReference type="Pfam" id="PF03235">
    <property type="entry name" value="GmrSD_N"/>
    <property type="match status" value="1"/>
</dbReference>
<feature type="domain" description="GmrSD restriction endonucleases N-terminal" evidence="1">
    <location>
        <begin position="24"/>
        <end position="192"/>
    </location>
</feature>
<proteinExistence type="predicted"/>
<dbReference type="OrthoDB" id="9770340at2"/>
<evidence type="ECO:0000313" key="2">
    <source>
        <dbReference type="EMBL" id="RKI86515.1"/>
    </source>
</evidence>
<reference evidence="2 3" key="1">
    <citation type="submission" date="2018-09" db="EMBL/GenBank/DDBJ databases">
        <title>Murine metabolic-syndrome-specific gut microbial biobank.</title>
        <authorList>
            <person name="Liu C."/>
        </authorList>
    </citation>
    <scope>NUCLEOTIDE SEQUENCE [LARGE SCALE GENOMIC DNA]</scope>
    <source>
        <strain evidence="2 3">0.1xD8-82</strain>
    </source>
</reference>
<protein>
    <submittedName>
        <fullName evidence="2">DUF262 domain-containing protein</fullName>
    </submittedName>
</protein>
<dbReference type="Proteomes" id="UP000280696">
    <property type="component" value="Unassembled WGS sequence"/>
</dbReference>
<organism evidence="2 3">
    <name type="scientific">Parablautia intestinalis</name>
    <dbReference type="NCBI Taxonomy" id="2320100"/>
    <lineage>
        <taxon>Bacteria</taxon>
        <taxon>Bacillati</taxon>
        <taxon>Bacillota</taxon>
        <taxon>Clostridia</taxon>
        <taxon>Lachnospirales</taxon>
        <taxon>Lachnospiraceae</taxon>
        <taxon>Parablautia</taxon>
    </lineage>
</organism>
<dbReference type="PANTHER" id="PTHR39639">
    <property type="entry name" value="CHROMOSOME 16, WHOLE GENOME SHOTGUN SEQUENCE"/>
    <property type="match status" value="1"/>
</dbReference>